<proteinExistence type="predicted"/>
<dbReference type="Proteomes" id="UP000653493">
    <property type="component" value="Unassembled WGS sequence"/>
</dbReference>
<feature type="signal peptide" evidence="1">
    <location>
        <begin position="1"/>
        <end position="26"/>
    </location>
</feature>
<sequence length="150" mass="15470">MRIRKTGTVLGGLALGALLSAAAWQAAGTPPISLLAYGCGDAEDRLGDALAGESVLATAPDGARVKDSYRSCDDDDLFVVAGTSYAYDGTRGTALAHLRADAAAQGWRDGAGTCLTKRVGGTTAYLTLEGPDDGTLWVELVADRDTSDWC</sequence>
<feature type="chain" id="PRO_5036696087" description="Secreted protein" evidence="1">
    <location>
        <begin position="27"/>
        <end position="150"/>
    </location>
</feature>
<comment type="caution">
    <text evidence="2">The sequence shown here is derived from an EMBL/GenBank/DDBJ whole genome shotgun (WGS) entry which is preliminary data.</text>
</comment>
<dbReference type="EMBL" id="BMSL01000008">
    <property type="protein sequence ID" value="GGS41984.1"/>
    <property type="molecule type" value="Genomic_DNA"/>
</dbReference>
<evidence type="ECO:0008006" key="4">
    <source>
        <dbReference type="Google" id="ProtNLM"/>
    </source>
</evidence>
<dbReference type="AlphaFoldDB" id="A0A918GJ88"/>
<protein>
    <recommendedName>
        <fullName evidence="4">Secreted protein</fullName>
    </recommendedName>
</protein>
<evidence type="ECO:0000313" key="2">
    <source>
        <dbReference type="EMBL" id="GGS41984.1"/>
    </source>
</evidence>
<reference evidence="2" key="1">
    <citation type="journal article" date="2014" name="Int. J. Syst. Evol. Microbiol.">
        <title>Complete genome sequence of Corynebacterium casei LMG S-19264T (=DSM 44701T), isolated from a smear-ripened cheese.</title>
        <authorList>
            <consortium name="US DOE Joint Genome Institute (JGI-PGF)"/>
            <person name="Walter F."/>
            <person name="Albersmeier A."/>
            <person name="Kalinowski J."/>
            <person name="Ruckert C."/>
        </authorList>
    </citation>
    <scope>NUCLEOTIDE SEQUENCE</scope>
    <source>
        <strain evidence="2">JCM 4234</strain>
    </source>
</reference>
<reference evidence="2" key="2">
    <citation type="submission" date="2020-09" db="EMBL/GenBank/DDBJ databases">
        <authorList>
            <person name="Sun Q."/>
            <person name="Ohkuma M."/>
        </authorList>
    </citation>
    <scope>NUCLEOTIDE SEQUENCE</scope>
    <source>
        <strain evidence="2">JCM 4234</strain>
    </source>
</reference>
<keyword evidence="3" id="KW-1185">Reference proteome</keyword>
<keyword evidence="1" id="KW-0732">Signal</keyword>
<accession>A0A918GJ88</accession>
<name>A0A918GJ88_STRGD</name>
<evidence type="ECO:0000256" key="1">
    <source>
        <dbReference type="SAM" id="SignalP"/>
    </source>
</evidence>
<evidence type="ECO:0000313" key="3">
    <source>
        <dbReference type="Proteomes" id="UP000653493"/>
    </source>
</evidence>
<gene>
    <name evidence="2" type="ORF">GCM10010238_34530</name>
</gene>
<organism evidence="2 3">
    <name type="scientific">Streptomyces griseoviridis</name>
    <dbReference type="NCBI Taxonomy" id="45398"/>
    <lineage>
        <taxon>Bacteria</taxon>
        <taxon>Bacillati</taxon>
        <taxon>Actinomycetota</taxon>
        <taxon>Actinomycetes</taxon>
        <taxon>Kitasatosporales</taxon>
        <taxon>Streptomycetaceae</taxon>
        <taxon>Streptomyces</taxon>
    </lineage>
</organism>